<evidence type="ECO:0000256" key="2">
    <source>
        <dbReference type="ARBA" id="ARBA00004286"/>
    </source>
</evidence>
<keyword evidence="15" id="KW-0472">Membrane</keyword>
<evidence type="ECO:0000256" key="5">
    <source>
        <dbReference type="ARBA" id="ARBA00016738"/>
    </source>
</evidence>
<reference evidence="16" key="2">
    <citation type="journal article" date="2023" name="Commun. Biol.">
        <title>Intrasexual cuticular hydrocarbon dimorphism in a wasp sheds light on hydrocarbon biosynthesis genes in Hymenoptera.</title>
        <authorList>
            <person name="Moris V.C."/>
            <person name="Podsiadlowski L."/>
            <person name="Martin S."/>
            <person name="Oeyen J.P."/>
            <person name="Donath A."/>
            <person name="Petersen M."/>
            <person name="Wilbrandt J."/>
            <person name="Misof B."/>
            <person name="Liedtke D."/>
            <person name="Thamm M."/>
            <person name="Scheiner R."/>
            <person name="Schmitt T."/>
            <person name="Niehuis O."/>
        </authorList>
    </citation>
    <scope>NUCLEOTIDE SEQUENCE</scope>
    <source>
        <strain evidence="16">GBR_01_08_01A</strain>
    </source>
</reference>
<dbReference type="GO" id="GO:0005730">
    <property type="term" value="C:nucleolus"/>
    <property type="evidence" value="ECO:0007669"/>
    <property type="project" value="UniProtKB-SubCell"/>
</dbReference>
<feature type="compositionally biased region" description="Acidic residues" evidence="14">
    <location>
        <begin position="45"/>
        <end position="54"/>
    </location>
</feature>
<proteinExistence type="inferred from homology"/>
<sequence>MVLWPVCVGTASGVVQSFLTVTLSVIILIVAMDVEEKVTRMEDILNEESSSDEEINTKEEKSEIKNKKSSEQIPKGKPKSGRVWKEPKKRFSSIVKTRGIRLSLEKKKKLKENLQRAKDMSKAIKEQKQAEKEAKRQRRIENLKRAEENRKKSEVVQVIKNTTKLKRMKKKQLRLIEKRDTNDM</sequence>
<evidence type="ECO:0000313" key="16">
    <source>
        <dbReference type="EMBL" id="KAK2579740.1"/>
    </source>
</evidence>
<comment type="caution">
    <text evidence="16">The sequence shown here is derived from an EMBL/GenBank/DDBJ whole genome shotgun (WGS) entry which is preliminary data.</text>
</comment>
<dbReference type="Proteomes" id="UP001258017">
    <property type="component" value="Unassembled WGS sequence"/>
</dbReference>
<evidence type="ECO:0000256" key="11">
    <source>
        <dbReference type="ARBA" id="ARBA00023054"/>
    </source>
</evidence>
<dbReference type="GO" id="GO:0006364">
    <property type="term" value="P:rRNA processing"/>
    <property type="evidence" value="ECO:0007669"/>
    <property type="project" value="UniProtKB-KW"/>
</dbReference>
<dbReference type="PANTHER" id="PTHR13557:SF1">
    <property type="entry name" value="COILED-COIL DOMAIN-CONTAINING PROTEIN 86"/>
    <property type="match status" value="1"/>
</dbReference>
<organism evidence="16 17">
    <name type="scientific">Odynerus spinipes</name>
    <dbReference type="NCBI Taxonomy" id="1348599"/>
    <lineage>
        <taxon>Eukaryota</taxon>
        <taxon>Metazoa</taxon>
        <taxon>Ecdysozoa</taxon>
        <taxon>Arthropoda</taxon>
        <taxon>Hexapoda</taxon>
        <taxon>Insecta</taxon>
        <taxon>Pterygota</taxon>
        <taxon>Neoptera</taxon>
        <taxon>Endopterygota</taxon>
        <taxon>Hymenoptera</taxon>
        <taxon>Apocrita</taxon>
        <taxon>Aculeata</taxon>
        <taxon>Vespoidea</taxon>
        <taxon>Vespidae</taxon>
        <taxon>Eumeninae</taxon>
        <taxon>Odynerus</taxon>
    </lineage>
</organism>
<evidence type="ECO:0000256" key="7">
    <source>
        <dbReference type="ARBA" id="ARBA00022517"/>
    </source>
</evidence>
<dbReference type="EMBL" id="JAIFRP010000080">
    <property type="protein sequence ID" value="KAK2579740.1"/>
    <property type="molecule type" value="Genomic_DNA"/>
</dbReference>
<evidence type="ECO:0000256" key="6">
    <source>
        <dbReference type="ARBA" id="ARBA00022454"/>
    </source>
</evidence>
<gene>
    <name evidence="16" type="ORF">KPH14_011081</name>
</gene>
<protein>
    <recommendedName>
        <fullName evidence="5">Coiled-coil domain-containing protein 86</fullName>
    </recommendedName>
</protein>
<feature type="compositionally biased region" description="Basic and acidic residues" evidence="14">
    <location>
        <begin position="55"/>
        <end position="70"/>
    </location>
</feature>
<keyword evidence="6" id="KW-0158">Chromosome</keyword>
<name>A0AAD9VMZ0_9HYME</name>
<comment type="subcellular location">
    <subcellularLocation>
        <location evidence="2">Chromosome</location>
    </subcellularLocation>
    <subcellularLocation>
        <location evidence="3">Nucleus</location>
        <location evidence="3">Nucleolus</location>
    </subcellularLocation>
</comment>
<keyword evidence="12" id="KW-0539">Nucleus</keyword>
<evidence type="ECO:0000256" key="10">
    <source>
        <dbReference type="ARBA" id="ARBA00022934"/>
    </source>
</evidence>
<dbReference type="Pfam" id="PF03879">
    <property type="entry name" value="Cgr1"/>
    <property type="match status" value="1"/>
</dbReference>
<keyword evidence="15" id="KW-1133">Transmembrane helix</keyword>
<feature type="transmembrane region" description="Helical" evidence="15">
    <location>
        <begin position="12"/>
        <end position="31"/>
    </location>
</feature>
<evidence type="ECO:0000313" key="17">
    <source>
        <dbReference type="Proteomes" id="UP001258017"/>
    </source>
</evidence>
<dbReference type="PANTHER" id="PTHR13557">
    <property type="entry name" value="COILED-COIL DOMAIN-CONTAINING PROTEIN 86"/>
    <property type="match status" value="1"/>
</dbReference>
<evidence type="ECO:0000256" key="13">
    <source>
        <dbReference type="ARBA" id="ARBA00093307"/>
    </source>
</evidence>
<keyword evidence="17" id="KW-1185">Reference proteome</keyword>
<evidence type="ECO:0000256" key="8">
    <source>
        <dbReference type="ARBA" id="ARBA00022552"/>
    </source>
</evidence>
<evidence type="ECO:0000256" key="4">
    <source>
        <dbReference type="ARBA" id="ARBA00007869"/>
    </source>
</evidence>
<evidence type="ECO:0000256" key="3">
    <source>
        <dbReference type="ARBA" id="ARBA00004604"/>
    </source>
</evidence>
<keyword evidence="9" id="KW-0597">Phosphoprotein</keyword>
<dbReference type="InterPro" id="IPR005579">
    <property type="entry name" value="Cgr1-like"/>
</dbReference>
<feature type="compositionally biased region" description="Basic residues" evidence="14">
    <location>
        <begin position="76"/>
        <end position="90"/>
    </location>
</feature>
<evidence type="ECO:0000256" key="1">
    <source>
        <dbReference type="ARBA" id="ARBA00004090"/>
    </source>
</evidence>
<keyword evidence="15" id="KW-0812">Transmembrane</keyword>
<dbReference type="GO" id="GO:0005694">
    <property type="term" value="C:chromosome"/>
    <property type="evidence" value="ECO:0007669"/>
    <property type="project" value="UniProtKB-SubCell"/>
</dbReference>
<evidence type="ECO:0000256" key="9">
    <source>
        <dbReference type="ARBA" id="ARBA00022553"/>
    </source>
</evidence>
<keyword evidence="10" id="KW-0164">Citrullination</keyword>
<keyword evidence="8" id="KW-0698">rRNA processing</keyword>
<dbReference type="AlphaFoldDB" id="A0AAD9VMZ0"/>
<comment type="similarity">
    <text evidence="4">Belongs to the CGR1 family.</text>
</comment>
<evidence type="ECO:0000256" key="12">
    <source>
        <dbReference type="ARBA" id="ARBA00023242"/>
    </source>
</evidence>
<comment type="function">
    <text evidence="1">Involved in nucleolar integrity and required for processing of the pre-rRNA for the 60S ribosome subunit.</text>
</comment>
<keyword evidence="7" id="KW-0690">Ribosome biogenesis</keyword>
<reference evidence="16" key="1">
    <citation type="submission" date="2021-08" db="EMBL/GenBank/DDBJ databases">
        <authorList>
            <person name="Misof B."/>
            <person name="Oliver O."/>
            <person name="Podsiadlowski L."/>
            <person name="Donath A."/>
            <person name="Peters R."/>
            <person name="Mayer C."/>
            <person name="Rust J."/>
            <person name="Gunkel S."/>
            <person name="Lesny P."/>
            <person name="Martin S."/>
            <person name="Oeyen J.P."/>
            <person name="Petersen M."/>
            <person name="Panagiotis P."/>
            <person name="Wilbrandt J."/>
            <person name="Tanja T."/>
        </authorList>
    </citation>
    <scope>NUCLEOTIDE SEQUENCE</scope>
    <source>
        <strain evidence="16">GBR_01_08_01A</strain>
        <tissue evidence="16">Thorax + abdomen</tissue>
    </source>
</reference>
<comment type="function">
    <text evidence="13">Required for proper chromosome segregation during mitosis and error-free mitotic progression.</text>
</comment>
<evidence type="ECO:0000256" key="14">
    <source>
        <dbReference type="SAM" id="MobiDB-lite"/>
    </source>
</evidence>
<accession>A0AAD9VMZ0</accession>
<feature type="region of interest" description="Disordered" evidence="14">
    <location>
        <begin position="111"/>
        <end position="137"/>
    </location>
</feature>
<keyword evidence="11" id="KW-0175">Coiled coil</keyword>
<dbReference type="InterPro" id="IPR026570">
    <property type="entry name" value="CCDC86"/>
</dbReference>
<evidence type="ECO:0000256" key="15">
    <source>
        <dbReference type="SAM" id="Phobius"/>
    </source>
</evidence>
<feature type="region of interest" description="Disordered" evidence="14">
    <location>
        <begin position="45"/>
        <end position="90"/>
    </location>
</feature>